<dbReference type="AlphaFoldDB" id="A0A7J0DLI3"/>
<evidence type="ECO:0000256" key="4">
    <source>
        <dbReference type="ARBA" id="ARBA00022989"/>
    </source>
</evidence>
<keyword evidence="3 6" id="KW-0812">Transmembrane</keyword>
<gene>
    <name evidence="7" type="ORF">Acr_00g0051780</name>
</gene>
<protein>
    <submittedName>
        <fullName evidence="7">ALA-interacting subunit 1</fullName>
    </submittedName>
</protein>
<dbReference type="GO" id="GO:0005886">
    <property type="term" value="C:plasma membrane"/>
    <property type="evidence" value="ECO:0007669"/>
    <property type="project" value="TreeGrafter"/>
</dbReference>
<name>A0A7J0DLI3_9ERIC</name>
<evidence type="ECO:0000256" key="2">
    <source>
        <dbReference type="ARBA" id="ARBA00009457"/>
    </source>
</evidence>
<accession>A0A7J0DLI3</accession>
<keyword evidence="4 6" id="KW-1133">Transmembrane helix</keyword>
<reference evidence="8" key="1">
    <citation type="submission" date="2019-07" db="EMBL/GenBank/DDBJ databases">
        <title>De Novo Assembly of kiwifruit Actinidia rufa.</title>
        <authorList>
            <person name="Sugita-Konishi S."/>
            <person name="Sato K."/>
            <person name="Mori E."/>
            <person name="Abe Y."/>
            <person name="Kisaki G."/>
            <person name="Hamano K."/>
            <person name="Suezawa K."/>
            <person name="Otani M."/>
            <person name="Fukuda T."/>
            <person name="Manabe T."/>
            <person name="Gomi K."/>
            <person name="Tabuchi M."/>
            <person name="Akimitsu K."/>
            <person name="Kataoka I."/>
        </authorList>
    </citation>
    <scope>NUCLEOTIDE SEQUENCE [LARGE SCALE GENOMIC DNA]</scope>
    <source>
        <strain evidence="8">cv. Fuchu</strain>
    </source>
</reference>
<comment type="caution">
    <text evidence="7">The sequence shown here is derived from an EMBL/GenBank/DDBJ whole genome shotgun (WGS) entry which is preliminary data.</text>
</comment>
<dbReference type="EMBL" id="BJWL01000279">
    <property type="protein sequence ID" value="GFS37400.1"/>
    <property type="molecule type" value="Genomic_DNA"/>
</dbReference>
<dbReference type="InterPro" id="IPR005045">
    <property type="entry name" value="CDC50/LEM3_fam"/>
</dbReference>
<dbReference type="Proteomes" id="UP000585474">
    <property type="component" value="Unassembled WGS sequence"/>
</dbReference>
<keyword evidence="5 6" id="KW-0472">Membrane</keyword>
<dbReference type="GO" id="GO:0005783">
    <property type="term" value="C:endoplasmic reticulum"/>
    <property type="evidence" value="ECO:0007669"/>
    <property type="project" value="TreeGrafter"/>
</dbReference>
<evidence type="ECO:0000313" key="7">
    <source>
        <dbReference type="EMBL" id="GFS37400.1"/>
    </source>
</evidence>
<evidence type="ECO:0000256" key="5">
    <source>
        <dbReference type="ARBA" id="ARBA00023136"/>
    </source>
</evidence>
<evidence type="ECO:0000256" key="1">
    <source>
        <dbReference type="ARBA" id="ARBA00004141"/>
    </source>
</evidence>
<dbReference type="PANTHER" id="PTHR10926">
    <property type="entry name" value="CELL CYCLE CONTROL PROTEIN 50"/>
    <property type="match status" value="1"/>
</dbReference>
<sequence length="201" mass="23327">MGPDPKCPFLCDGVSEVGLLDFPPMALFSCAWVGSRLPRVWWCGRVVQRVRFISRSRMVGMAMVVFSTAAAGSLIFWCLGFMHQQVSMGPVMCSFFRLSSTQWCCSLVQIDADWVVEIVSRYEPDCIPQPSRSDKVKYIQSSEDKTCNRTLRVSFLLLIHSSWIVYNLFEYQPVQVPKHMKQPIYVYYQLDNFYQDNRKYL</sequence>
<evidence type="ECO:0000256" key="3">
    <source>
        <dbReference type="ARBA" id="ARBA00022692"/>
    </source>
</evidence>
<evidence type="ECO:0000256" key="6">
    <source>
        <dbReference type="SAM" id="Phobius"/>
    </source>
</evidence>
<comment type="subcellular location">
    <subcellularLocation>
        <location evidence="1">Membrane</location>
        <topology evidence="1">Multi-pass membrane protein</topology>
    </subcellularLocation>
</comment>
<evidence type="ECO:0000313" key="8">
    <source>
        <dbReference type="Proteomes" id="UP000585474"/>
    </source>
</evidence>
<dbReference type="PANTHER" id="PTHR10926:SF0">
    <property type="entry name" value="CDC50, ISOFORM A"/>
    <property type="match status" value="1"/>
</dbReference>
<proteinExistence type="inferred from homology"/>
<comment type="similarity">
    <text evidence="2">Belongs to the CDC50/LEM3 family.</text>
</comment>
<dbReference type="OrthoDB" id="1705446at2759"/>
<feature type="transmembrane region" description="Helical" evidence="6">
    <location>
        <begin position="58"/>
        <end position="82"/>
    </location>
</feature>
<keyword evidence="8" id="KW-1185">Reference proteome</keyword>
<dbReference type="Pfam" id="PF03381">
    <property type="entry name" value="CDC50"/>
    <property type="match status" value="1"/>
</dbReference>
<organism evidence="7 8">
    <name type="scientific">Actinidia rufa</name>
    <dbReference type="NCBI Taxonomy" id="165716"/>
    <lineage>
        <taxon>Eukaryota</taxon>
        <taxon>Viridiplantae</taxon>
        <taxon>Streptophyta</taxon>
        <taxon>Embryophyta</taxon>
        <taxon>Tracheophyta</taxon>
        <taxon>Spermatophyta</taxon>
        <taxon>Magnoliopsida</taxon>
        <taxon>eudicotyledons</taxon>
        <taxon>Gunneridae</taxon>
        <taxon>Pentapetalae</taxon>
        <taxon>asterids</taxon>
        <taxon>Ericales</taxon>
        <taxon>Actinidiaceae</taxon>
        <taxon>Actinidia</taxon>
    </lineage>
</organism>
<dbReference type="GO" id="GO:0005794">
    <property type="term" value="C:Golgi apparatus"/>
    <property type="evidence" value="ECO:0007669"/>
    <property type="project" value="TreeGrafter"/>
</dbReference>